<gene>
    <name evidence="2" type="ORF">G8N70_003099</name>
</gene>
<accession>A0A744CEE9</accession>
<evidence type="ECO:0000256" key="1">
    <source>
        <dbReference type="SAM" id="MobiDB-lite"/>
    </source>
</evidence>
<proteinExistence type="predicted"/>
<reference evidence="2" key="2">
    <citation type="submission" date="2020-02" db="EMBL/GenBank/DDBJ databases">
        <authorList>
            <consortium name="NCBI Pathogen Detection Project"/>
        </authorList>
    </citation>
    <scope>NUCLEOTIDE SEQUENCE</scope>
    <source>
        <strain evidence="2">MA.CCC_P4</strain>
    </source>
</reference>
<name>A0A744CEE9_SALER</name>
<sequence>MNNTLGGADIQLIPSVNFTLGNLPPPGTEIYRTTTYEIFYTCSYYDARGNPMTGTPQLQVLGDYTTLNNALNAAGLKLEIIVNEDENDPWSPNLAPGRPLSQNHDAGRQYSGTTGPTVVHLVAKLSVTNDHPPPARYPVPGGTIFKVIATKGAVSWPGPFITNTPTRMQFVPKCIGDTSVDNLVRFRNIMTLKNSATTLAQQVPFTVTTRINPSCNIGSLTYPGTPDNDSTRFLMLLSAQFILQGPGRIADGGQSIILSNADGVENGLKMQILDADDQNLPVTILPAAAPLDRADIGNFGQLAGYRPAAAVHNYTASLTQEPGKELKLGNYSTQVLVKILYY</sequence>
<organism evidence="2">
    <name type="scientific">Salmonella enterica</name>
    <name type="common">Salmonella choleraesuis</name>
    <dbReference type="NCBI Taxonomy" id="28901"/>
    <lineage>
        <taxon>Bacteria</taxon>
        <taxon>Pseudomonadati</taxon>
        <taxon>Pseudomonadota</taxon>
        <taxon>Gammaproteobacteria</taxon>
        <taxon>Enterobacterales</taxon>
        <taxon>Enterobacteriaceae</taxon>
        <taxon>Salmonella</taxon>
    </lineage>
</organism>
<feature type="compositionally biased region" description="Polar residues" evidence="1">
    <location>
        <begin position="100"/>
        <end position="110"/>
    </location>
</feature>
<dbReference type="EMBL" id="DAAUQJ010000006">
    <property type="protein sequence ID" value="HAF2412770.1"/>
    <property type="molecule type" value="Genomic_DNA"/>
</dbReference>
<protein>
    <recommendedName>
        <fullName evidence="3">Fimbrial protein</fullName>
    </recommendedName>
</protein>
<evidence type="ECO:0008006" key="3">
    <source>
        <dbReference type="Google" id="ProtNLM"/>
    </source>
</evidence>
<feature type="region of interest" description="Disordered" evidence="1">
    <location>
        <begin position="89"/>
        <end position="110"/>
    </location>
</feature>
<dbReference type="AlphaFoldDB" id="A0A744CEE9"/>
<reference evidence="2" key="1">
    <citation type="journal article" date="2018" name="Genome Biol.">
        <title>SKESA: strategic k-mer extension for scrupulous assemblies.</title>
        <authorList>
            <person name="Souvorov A."/>
            <person name="Agarwala R."/>
            <person name="Lipman D.J."/>
        </authorList>
    </citation>
    <scope>NUCLEOTIDE SEQUENCE</scope>
    <source>
        <strain evidence="2">MA.CCC_P4</strain>
    </source>
</reference>
<evidence type="ECO:0000313" key="2">
    <source>
        <dbReference type="EMBL" id="HAF2412770.1"/>
    </source>
</evidence>
<comment type="caution">
    <text evidence="2">The sequence shown here is derived from an EMBL/GenBank/DDBJ whole genome shotgun (WGS) entry which is preliminary data.</text>
</comment>